<comment type="similarity">
    <text evidence="2">Belongs to the major facilitator superfamily. Nitrate/nitrite porter (TC 2.A.1.8) family.</text>
</comment>
<feature type="transmembrane region" description="Helical" evidence="10">
    <location>
        <begin position="789"/>
        <end position="811"/>
    </location>
</feature>
<accession>A0A080M2E0</accession>
<evidence type="ECO:0000256" key="3">
    <source>
        <dbReference type="ARBA" id="ARBA00022448"/>
    </source>
</evidence>
<sequence length="906" mass="98312">MTPPERSKSGYSREQISVLTMNTLAFAVNFAVWVMFSVIGIKIKAELNLNETEFGLLVATPILTGSLIRLPLGLLTDRYGGRIIFMIQMVVVAIPTWLLSYATEYWQYLVLGLFVGMAGGSFAVGIAYTSAWFSKERQGTAMGIFGAGNAGSSLTKFIAPMLIAASATGSWRNVPKVYSIALLVMAVLFWFFTYEDPLHQKGVQKDQRRPTLGEQLMPLLDLRVWRFGLAYYFVFGAFVALALWLPKYYVGEYGLPLATAAFLTILFDLPSGAIRALGGWASDKVGGNQVTWWVLWISLASLVILSYPPTTMVIHGIKGDVAFSIEVGVVLFTVLIFILGLAQGFGKASVYRSLADHYPTSMGVVGGIVGVIGGLGGFTLPIMFGVAADVVGVRSSCFMLLVGVVVVTMVWIWRAESSEREEILFRHAAARAELENAELLEHARRRRHLLVDWRPDDETFWAASGRRIANRNLLFSMPALLLAFAVWVVWSVIVVELPHIGYQFSTNQLFWLAALPGLSGAFFRVLYSFVVPIFGGRNWTVYSTALLILPTLWIGYAVQDPGTNYAVFAVIALLCGLGAGNFSSSMANISFFYPKRLQGTALGLNAGIGNLGVGLAQLIAPIAVYGGALLILGGNAQTHVDQGVTTPIWVQNAGFIWVPFIVLSTLAAWFGMDNIASVRAGFADQVAIFRHKHQWLMSWLYTGTFGSFIGLAAGFPMLVNTQFPASDAFKLAFIGPVLAALVRPIGGWLADRIGGAWITVWCFVVMAMAPLAAVGFLPGASGEGNVQGFVLMFLVLFVAAGIGNGTTIRMIPVIFRTLRERKVIDRNNQAALEQAQREGSTEGAAAVGFSSAVAAFGGFFIPIACGTSIKLMGGPQGALIFFSLFYVSCVALTWWWYARQDAEVAC</sequence>
<feature type="domain" description="Major facilitator superfamily (MFS) profile" evidence="11">
    <location>
        <begin position="15"/>
        <end position="420"/>
    </location>
</feature>
<evidence type="ECO:0000256" key="6">
    <source>
        <dbReference type="ARBA" id="ARBA00022692"/>
    </source>
</evidence>
<feature type="transmembrane region" description="Helical" evidence="10">
    <location>
        <begin position="393"/>
        <end position="413"/>
    </location>
</feature>
<feature type="transmembrane region" description="Helical" evidence="10">
    <location>
        <begin position="105"/>
        <end position="129"/>
    </location>
</feature>
<comment type="caution">
    <text evidence="12">The sequence shown here is derived from an EMBL/GenBank/DDBJ whole genome shotgun (WGS) entry which is preliminary data.</text>
</comment>
<dbReference type="InterPro" id="IPR036259">
    <property type="entry name" value="MFS_trans_sf"/>
</dbReference>
<gene>
    <name evidence="12" type="primary">narK_1</name>
    <name evidence="12" type="ORF">AW06_003495</name>
</gene>
<dbReference type="GO" id="GO:0042128">
    <property type="term" value="P:nitrate assimilation"/>
    <property type="evidence" value="ECO:0007669"/>
    <property type="project" value="UniProtKB-KW"/>
</dbReference>
<keyword evidence="4" id="KW-1003">Cell membrane</keyword>
<dbReference type="GO" id="GO:0005886">
    <property type="term" value="C:plasma membrane"/>
    <property type="evidence" value="ECO:0007669"/>
    <property type="project" value="UniProtKB-SubCell"/>
</dbReference>
<evidence type="ECO:0000256" key="4">
    <source>
        <dbReference type="ARBA" id="ARBA00022475"/>
    </source>
</evidence>
<keyword evidence="8" id="KW-0534">Nitrate assimilation</keyword>
<protein>
    <submittedName>
        <fullName evidence="12">Nitrite facilitator 1</fullName>
    </submittedName>
</protein>
<keyword evidence="3" id="KW-0813">Transport</keyword>
<feature type="transmembrane region" description="Helical" evidence="10">
    <location>
        <begin position="141"/>
        <end position="165"/>
    </location>
</feature>
<dbReference type="GO" id="GO:0015707">
    <property type="term" value="P:nitrite transport"/>
    <property type="evidence" value="ECO:0007669"/>
    <property type="project" value="UniProtKB-ARBA"/>
</dbReference>
<dbReference type="Proteomes" id="UP000021315">
    <property type="component" value="Unassembled WGS sequence"/>
</dbReference>
<evidence type="ECO:0000256" key="9">
    <source>
        <dbReference type="ARBA" id="ARBA00023136"/>
    </source>
</evidence>
<keyword evidence="5" id="KW-0997">Cell inner membrane</keyword>
<dbReference type="Gene3D" id="1.20.1250.20">
    <property type="entry name" value="MFS general substrate transporter like domains"/>
    <property type="match status" value="3"/>
</dbReference>
<proteinExistence type="inferred from homology"/>
<name>A0A080M2E0_9PROT</name>
<feature type="transmembrane region" description="Helical" evidence="10">
    <location>
        <begin position="648"/>
        <end position="670"/>
    </location>
</feature>
<feature type="transmembrane region" description="Helical" evidence="10">
    <location>
        <begin position="79"/>
        <end position="99"/>
    </location>
</feature>
<evidence type="ECO:0000256" key="8">
    <source>
        <dbReference type="ARBA" id="ARBA00023063"/>
    </source>
</evidence>
<dbReference type="EMBL" id="JDST02000086">
    <property type="protein sequence ID" value="KFB75442.1"/>
    <property type="molecule type" value="Genomic_DNA"/>
</dbReference>
<dbReference type="CDD" id="cd17341">
    <property type="entry name" value="MFS_NRT2_like"/>
    <property type="match status" value="2"/>
</dbReference>
<keyword evidence="9 10" id="KW-0472">Membrane</keyword>
<dbReference type="FunFam" id="1.20.1250.20:FF:000024">
    <property type="entry name" value="Nitrite extrusion protein NarK"/>
    <property type="match status" value="1"/>
</dbReference>
<feature type="transmembrane region" description="Helical" evidence="10">
    <location>
        <begin position="321"/>
        <end position="342"/>
    </location>
</feature>
<organism evidence="12 13">
    <name type="scientific">Candidatus Accumulibacter cognatus</name>
    <dbReference type="NCBI Taxonomy" id="2954383"/>
    <lineage>
        <taxon>Bacteria</taxon>
        <taxon>Pseudomonadati</taxon>
        <taxon>Pseudomonadota</taxon>
        <taxon>Betaproteobacteria</taxon>
        <taxon>Candidatus Accumulibacter</taxon>
    </lineage>
</organism>
<dbReference type="GO" id="GO:0015291">
    <property type="term" value="F:secondary active transmembrane transporter activity"/>
    <property type="evidence" value="ECO:0007669"/>
    <property type="project" value="UniProtKB-ARBA"/>
</dbReference>
<evidence type="ECO:0000256" key="2">
    <source>
        <dbReference type="ARBA" id="ARBA00008432"/>
    </source>
</evidence>
<feature type="transmembrane region" description="Helical" evidence="10">
    <location>
        <begin position="177"/>
        <end position="194"/>
    </location>
</feature>
<feature type="transmembrane region" description="Helical" evidence="10">
    <location>
        <begin position="473"/>
        <end position="497"/>
    </location>
</feature>
<feature type="transmembrane region" description="Helical" evidence="10">
    <location>
        <begin position="757"/>
        <end position="777"/>
    </location>
</feature>
<dbReference type="InterPro" id="IPR011701">
    <property type="entry name" value="MFS"/>
</dbReference>
<dbReference type="SUPFAM" id="SSF103473">
    <property type="entry name" value="MFS general substrate transporter"/>
    <property type="match status" value="2"/>
</dbReference>
<feature type="transmembrane region" description="Helical" evidence="10">
    <location>
        <begin position="257"/>
        <end position="278"/>
    </location>
</feature>
<dbReference type="PANTHER" id="PTHR23515">
    <property type="entry name" value="HIGH-AFFINITY NITRATE TRANSPORTER 2.3"/>
    <property type="match status" value="1"/>
</dbReference>
<dbReference type="InterPro" id="IPR020846">
    <property type="entry name" value="MFS_dom"/>
</dbReference>
<keyword evidence="6 10" id="KW-0812">Transmembrane</keyword>
<feature type="transmembrane region" description="Helical" evidence="10">
    <location>
        <begin position="844"/>
        <end position="864"/>
    </location>
</feature>
<dbReference type="AlphaFoldDB" id="A0A080M2E0"/>
<feature type="transmembrane region" description="Helical" evidence="10">
    <location>
        <begin position="363"/>
        <end position="387"/>
    </location>
</feature>
<keyword evidence="13" id="KW-1185">Reference proteome</keyword>
<evidence type="ECO:0000256" key="1">
    <source>
        <dbReference type="ARBA" id="ARBA00004429"/>
    </source>
</evidence>
<evidence type="ECO:0000256" key="5">
    <source>
        <dbReference type="ARBA" id="ARBA00022519"/>
    </source>
</evidence>
<evidence type="ECO:0000256" key="7">
    <source>
        <dbReference type="ARBA" id="ARBA00022989"/>
    </source>
</evidence>
<dbReference type="Pfam" id="PF07690">
    <property type="entry name" value="MFS_1"/>
    <property type="match status" value="2"/>
</dbReference>
<evidence type="ECO:0000313" key="13">
    <source>
        <dbReference type="Proteomes" id="UP000021315"/>
    </source>
</evidence>
<feature type="transmembrane region" description="Helical" evidence="10">
    <location>
        <begin position="731"/>
        <end position="750"/>
    </location>
</feature>
<feature type="transmembrane region" description="Helical" evidence="10">
    <location>
        <begin position="224"/>
        <end position="245"/>
    </location>
</feature>
<reference evidence="12" key="1">
    <citation type="submission" date="2014-02" db="EMBL/GenBank/DDBJ databases">
        <title>Expanding our view of genomic diversity in Candidatus Accumulibacter clades.</title>
        <authorList>
            <person name="Skennerton C.T."/>
            <person name="Barr J.J."/>
            <person name="Slater F.R."/>
            <person name="Bond P.L."/>
            <person name="Tyson G.W."/>
        </authorList>
    </citation>
    <scope>NUCLEOTIDE SEQUENCE [LARGE SCALE GENOMIC DNA]</scope>
</reference>
<feature type="transmembrane region" description="Helical" evidence="10">
    <location>
        <begin position="290"/>
        <end position="309"/>
    </location>
</feature>
<feature type="transmembrane region" description="Helical" evidence="10">
    <location>
        <begin position="564"/>
        <end position="582"/>
    </location>
</feature>
<evidence type="ECO:0000259" key="11">
    <source>
        <dbReference type="PROSITE" id="PS50850"/>
    </source>
</evidence>
<feature type="transmembrane region" description="Helical" evidence="10">
    <location>
        <begin position="539"/>
        <end position="558"/>
    </location>
</feature>
<keyword evidence="7 10" id="KW-1133">Transmembrane helix</keyword>
<feature type="transmembrane region" description="Helical" evidence="10">
    <location>
        <begin position="21"/>
        <end position="42"/>
    </location>
</feature>
<feature type="transmembrane region" description="Helical" evidence="10">
    <location>
        <begin position="509"/>
        <end position="527"/>
    </location>
</feature>
<dbReference type="GO" id="GO:0015112">
    <property type="term" value="F:nitrate transmembrane transporter activity"/>
    <property type="evidence" value="ECO:0007669"/>
    <property type="project" value="InterPro"/>
</dbReference>
<feature type="transmembrane region" description="Helical" evidence="10">
    <location>
        <begin position="876"/>
        <end position="897"/>
    </location>
</feature>
<dbReference type="PROSITE" id="PS50850">
    <property type="entry name" value="MFS"/>
    <property type="match status" value="1"/>
</dbReference>
<feature type="transmembrane region" description="Helical" evidence="10">
    <location>
        <begin position="699"/>
        <end position="719"/>
    </location>
</feature>
<evidence type="ECO:0000313" key="12">
    <source>
        <dbReference type="EMBL" id="KFB75442.1"/>
    </source>
</evidence>
<feature type="transmembrane region" description="Helical" evidence="10">
    <location>
        <begin position="54"/>
        <end position="72"/>
    </location>
</feature>
<evidence type="ECO:0000256" key="10">
    <source>
        <dbReference type="SAM" id="Phobius"/>
    </source>
</evidence>
<feature type="transmembrane region" description="Helical" evidence="10">
    <location>
        <begin position="602"/>
        <end position="628"/>
    </location>
</feature>
<comment type="subcellular location">
    <subcellularLocation>
        <location evidence="1">Cell inner membrane</location>
        <topology evidence="1">Multi-pass membrane protein</topology>
    </subcellularLocation>
</comment>
<dbReference type="STRING" id="1453999.AW06_003495"/>
<dbReference type="InterPro" id="IPR044772">
    <property type="entry name" value="NO3_transporter"/>
</dbReference>